<evidence type="ECO:0000313" key="1">
    <source>
        <dbReference type="EMBL" id="SNB66259.1"/>
    </source>
</evidence>
<keyword evidence="2" id="KW-1185">Reference proteome</keyword>
<sequence>MTAAPLAAACSRPLAALRATSLENQFHAWRGRSGRRYICSVHPLDGAPVFDCGRAVVAAVREAPAGTEIACVFQPDDGEFAPWAQRARRCGASALHVHLLAETPEARADAAADLRPAPLAI</sequence>
<dbReference type="AlphaFoldDB" id="A0A212R2M2"/>
<name>A0A212R2M2_RHOAC</name>
<dbReference type="OrthoDB" id="7870314at2"/>
<dbReference type="RefSeq" id="WP_088519919.1">
    <property type="nucleotide sequence ID" value="NZ_FYDG01000002.1"/>
</dbReference>
<protein>
    <submittedName>
        <fullName evidence="1">Uncharacterized protein</fullName>
    </submittedName>
</protein>
<reference evidence="2" key="1">
    <citation type="submission" date="2017-06" db="EMBL/GenBank/DDBJ databases">
        <authorList>
            <person name="Varghese N."/>
            <person name="Submissions S."/>
        </authorList>
    </citation>
    <scope>NUCLEOTIDE SEQUENCE [LARGE SCALE GENOMIC DNA]</scope>
    <source>
        <strain evidence="2">DSM 137</strain>
    </source>
</reference>
<proteinExistence type="predicted"/>
<evidence type="ECO:0000313" key="2">
    <source>
        <dbReference type="Proteomes" id="UP000198418"/>
    </source>
</evidence>
<accession>A0A212R2M2</accession>
<gene>
    <name evidence="1" type="ORF">SAMN06265338_102417</name>
</gene>
<organism evidence="1 2">
    <name type="scientific">Rhodoblastus acidophilus</name>
    <name type="common">Rhodopseudomonas acidophila</name>
    <dbReference type="NCBI Taxonomy" id="1074"/>
    <lineage>
        <taxon>Bacteria</taxon>
        <taxon>Pseudomonadati</taxon>
        <taxon>Pseudomonadota</taxon>
        <taxon>Alphaproteobacteria</taxon>
        <taxon>Hyphomicrobiales</taxon>
        <taxon>Rhodoblastaceae</taxon>
        <taxon>Rhodoblastus</taxon>
    </lineage>
</organism>
<dbReference type="EMBL" id="FYDG01000002">
    <property type="protein sequence ID" value="SNB66259.1"/>
    <property type="molecule type" value="Genomic_DNA"/>
</dbReference>
<dbReference type="Proteomes" id="UP000198418">
    <property type="component" value="Unassembled WGS sequence"/>
</dbReference>